<organism evidence="14 15">
    <name type="scientific">Thermodesulfovibrio aggregans</name>
    <dbReference type="NCBI Taxonomy" id="86166"/>
    <lineage>
        <taxon>Bacteria</taxon>
        <taxon>Pseudomonadati</taxon>
        <taxon>Nitrospirota</taxon>
        <taxon>Thermodesulfovibrionia</taxon>
        <taxon>Thermodesulfovibrionales</taxon>
        <taxon>Thermodesulfovibrionaceae</taxon>
        <taxon>Thermodesulfovibrio</taxon>
    </lineage>
</organism>
<dbReference type="RefSeq" id="WP_059176613.1">
    <property type="nucleotide sequence ID" value="NZ_BCNO01000002.1"/>
</dbReference>
<keyword evidence="9 11" id="KW-0233">DNA recombination</keyword>
<dbReference type="CDD" id="cd00798">
    <property type="entry name" value="INT_XerDC_C"/>
    <property type="match status" value="1"/>
</dbReference>
<dbReference type="GO" id="GO:0006313">
    <property type="term" value="P:DNA transposition"/>
    <property type="evidence" value="ECO:0007669"/>
    <property type="project" value="UniProtKB-UniRule"/>
</dbReference>
<evidence type="ECO:0000256" key="2">
    <source>
        <dbReference type="ARBA" id="ARBA00010450"/>
    </source>
</evidence>
<evidence type="ECO:0000256" key="10">
    <source>
        <dbReference type="ARBA" id="ARBA00023306"/>
    </source>
</evidence>
<dbReference type="Proteomes" id="UP000054976">
    <property type="component" value="Unassembled WGS sequence"/>
</dbReference>
<evidence type="ECO:0000259" key="12">
    <source>
        <dbReference type="PROSITE" id="PS51898"/>
    </source>
</evidence>
<dbReference type="NCBIfam" id="TIGR02225">
    <property type="entry name" value="recomb_XerD"/>
    <property type="match status" value="1"/>
</dbReference>
<keyword evidence="8 11" id="KW-0238">DNA-binding</keyword>
<proteinExistence type="inferred from homology"/>
<dbReference type="GO" id="GO:0003677">
    <property type="term" value="F:DNA binding"/>
    <property type="evidence" value="ECO:0007669"/>
    <property type="project" value="UniProtKB-UniRule"/>
</dbReference>
<dbReference type="EMBL" id="BCNO01000002">
    <property type="protein sequence ID" value="GAQ95163.1"/>
    <property type="molecule type" value="Genomic_DNA"/>
</dbReference>
<dbReference type="OrthoDB" id="9801717at2"/>
<dbReference type="NCBIfam" id="NF001399">
    <property type="entry name" value="PRK00283.1"/>
    <property type="match status" value="1"/>
</dbReference>
<dbReference type="PANTHER" id="PTHR30349">
    <property type="entry name" value="PHAGE INTEGRASE-RELATED"/>
    <property type="match status" value="1"/>
</dbReference>
<gene>
    <name evidence="11" type="primary">xerD</name>
    <name evidence="14" type="ORF">TAGGR_248</name>
</gene>
<keyword evidence="10 11" id="KW-0131">Cell cycle</keyword>
<dbReference type="InterPro" id="IPR010998">
    <property type="entry name" value="Integrase_recombinase_N"/>
</dbReference>
<comment type="subcellular location">
    <subcellularLocation>
        <location evidence="1 11">Cytoplasm</location>
    </subcellularLocation>
</comment>
<dbReference type="NCBIfam" id="NF040815">
    <property type="entry name" value="recomb_XerA_Arch"/>
    <property type="match status" value="1"/>
</dbReference>
<dbReference type="InterPro" id="IPR011010">
    <property type="entry name" value="DNA_brk_join_enz"/>
</dbReference>
<keyword evidence="5 11" id="KW-0132">Cell division</keyword>
<dbReference type="Pfam" id="PF02899">
    <property type="entry name" value="Phage_int_SAM_1"/>
    <property type="match status" value="1"/>
</dbReference>
<sequence length="294" mass="34436">MEQRELLKRFLNYCLTEKALSINTVKSYESDLKGFLRWIEEQNILILECKKDDILHYLLELKEKGFNSSSIARNISSLKQFFRFLIIEDLIKHDPTEGLKSPKLWLRLPKALELDEVKKLLSVMLESKYYLRDITMLELMYASGLRVSELVNLKLSDINFEAGFIRVRGKGDKERVVPIAHRSMEKLKKYLVELRPKLLKRNASDYVFLNNRGQAMTRQRFWQNLKAMGKIAGVNVTPHMIRHSFATHLLEGGADLRSLQKMLGHSDISTTQIYTKVSMDRLRKEYLKHHPRAK</sequence>
<dbReference type="InterPro" id="IPR013762">
    <property type="entry name" value="Integrase-like_cat_sf"/>
</dbReference>
<feature type="active site" evidence="11">
    <location>
        <position position="146"/>
    </location>
</feature>
<evidence type="ECO:0000256" key="9">
    <source>
        <dbReference type="ARBA" id="ARBA00023172"/>
    </source>
</evidence>
<dbReference type="Gene3D" id="1.10.150.130">
    <property type="match status" value="1"/>
</dbReference>
<dbReference type="GO" id="GO:0051301">
    <property type="term" value="P:cell division"/>
    <property type="evidence" value="ECO:0007669"/>
    <property type="project" value="UniProtKB-KW"/>
</dbReference>
<evidence type="ECO:0000256" key="8">
    <source>
        <dbReference type="ARBA" id="ARBA00023125"/>
    </source>
</evidence>
<evidence type="ECO:0000256" key="5">
    <source>
        <dbReference type="ARBA" id="ARBA00022618"/>
    </source>
</evidence>
<feature type="active site" description="O-(3'-phospho-DNA)-tyrosine intermediate" evidence="11">
    <location>
        <position position="274"/>
    </location>
</feature>
<dbReference type="AlphaFoldDB" id="A0A0U9HQ99"/>
<dbReference type="InterPro" id="IPR011932">
    <property type="entry name" value="Recomb_XerD"/>
</dbReference>
<dbReference type="Gene3D" id="1.10.443.10">
    <property type="entry name" value="Intergrase catalytic core"/>
    <property type="match status" value="1"/>
</dbReference>
<comment type="function">
    <text evidence="11">Site-specific tyrosine recombinase, which acts by catalyzing the cutting and rejoining of the recombining DNA molecules. The XerC-XerD complex is essential to convert dimers of the bacterial chromosome into monomers to permit their segregation at cell division. It also contributes to the segregational stability of plasmids.</text>
</comment>
<comment type="similarity">
    <text evidence="2 11">Belongs to the 'phage' integrase family. XerD subfamily.</text>
</comment>
<evidence type="ECO:0000313" key="15">
    <source>
        <dbReference type="Proteomes" id="UP000054976"/>
    </source>
</evidence>
<evidence type="ECO:0000313" key="14">
    <source>
        <dbReference type="EMBL" id="GAQ95163.1"/>
    </source>
</evidence>
<dbReference type="InterPro" id="IPR023009">
    <property type="entry name" value="Tyrosine_recombinase_XerC/XerD"/>
</dbReference>
<dbReference type="InterPro" id="IPR004107">
    <property type="entry name" value="Integrase_SAM-like_N"/>
</dbReference>
<keyword evidence="4 11" id="KW-0963">Cytoplasm</keyword>
<dbReference type="GO" id="GO:0005737">
    <property type="term" value="C:cytoplasm"/>
    <property type="evidence" value="ECO:0007669"/>
    <property type="project" value="UniProtKB-SubCell"/>
</dbReference>
<dbReference type="STRING" id="86166.TAGGR_248"/>
<accession>A0A0U9HQ99</accession>
<feature type="active site" evidence="11">
    <location>
        <position position="170"/>
    </location>
</feature>
<dbReference type="HAMAP" id="MF_01808">
    <property type="entry name" value="Recomb_XerC_XerD"/>
    <property type="match status" value="1"/>
</dbReference>
<reference evidence="15" key="1">
    <citation type="submission" date="2016-01" db="EMBL/GenBank/DDBJ databases">
        <title>Draft genome sequence of Thermodesulfovibrio aggregans strain TGE-P1.</title>
        <authorList>
            <person name="Sekiguchi Y."/>
            <person name="Ohashi A."/>
            <person name="Matsuura N."/>
            <person name="Tourlousse M.D."/>
        </authorList>
    </citation>
    <scope>NUCLEOTIDE SEQUENCE [LARGE SCALE GENOMIC DNA]</scope>
    <source>
        <strain evidence="15">TGE-P1</strain>
    </source>
</reference>
<feature type="active site" evidence="11">
    <location>
        <position position="242"/>
    </location>
</feature>
<protein>
    <recommendedName>
        <fullName evidence="3 11">Tyrosine recombinase XerD</fullName>
    </recommendedName>
</protein>
<evidence type="ECO:0000256" key="6">
    <source>
        <dbReference type="ARBA" id="ARBA00022829"/>
    </source>
</evidence>
<comment type="caution">
    <text evidence="14">The sequence shown here is derived from an EMBL/GenBank/DDBJ whole genome shotgun (WGS) entry which is preliminary data.</text>
</comment>
<evidence type="ECO:0000256" key="4">
    <source>
        <dbReference type="ARBA" id="ARBA00022490"/>
    </source>
</evidence>
<evidence type="ECO:0000259" key="13">
    <source>
        <dbReference type="PROSITE" id="PS51900"/>
    </source>
</evidence>
<evidence type="ECO:0000256" key="7">
    <source>
        <dbReference type="ARBA" id="ARBA00022908"/>
    </source>
</evidence>
<dbReference type="SUPFAM" id="SSF56349">
    <property type="entry name" value="DNA breaking-rejoining enzymes"/>
    <property type="match status" value="1"/>
</dbReference>
<keyword evidence="7 11" id="KW-0229">DNA integration</keyword>
<evidence type="ECO:0000256" key="3">
    <source>
        <dbReference type="ARBA" id="ARBA00015810"/>
    </source>
</evidence>
<comment type="subunit">
    <text evidence="11">Forms a cyclic heterotetrameric complex composed of two molecules of XerC and two molecules of XerD.</text>
</comment>
<feature type="active site" evidence="11">
    <location>
        <position position="239"/>
    </location>
</feature>
<dbReference type="PROSITE" id="PS51900">
    <property type="entry name" value="CB"/>
    <property type="match status" value="1"/>
</dbReference>
<dbReference type="InterPro" id="IPR002104">
    <property type="entry name" value="Integrase_catalytic"/>
</dbReference>
<dbReference type="InterPro" id="IPR050090">
    <property type="entry name" value="Tyrosine_recombinase_XerCD"/>
</dbReference>
<name>A0A0U9HQ99_9BACT</name>
<keyword evidence="6 11" id="KW-0159">Chromosome partition</keyword>
<keyword evidence="15" id="KW-1185">Reference proteome</keyword>
<dbReference type="PROSITE" id="PS51898">
    <property type="entry name" value="TYR_RECOMBINASE"/>
    <property type="match status" value="1"/>
</dbReference>
<dbReference type="PANTHER" id="PTHR30349:SF81">
    <property type="entry name" value="TYROSINE RECOMBINASE XERC"/>
    <property type="match status" value="1"/>
</dbReference>
<dbReference type="InterPro" id="IPR044068">
    <property type="entry name" value="CB"/>
</dbReference>
<evidence type="ECO:0000256" key="1">
    <source>
        <dbReference type="ARBA" id="ARBA00004496"/>
    </source>
</evidence>
<feature type="domain" description="Tyr recombinase" evidence="12">
    <location>
        <begin position="107"/>
        <end position="287"/>
    </location>
</feature>
<dbReference type="HAMAP" id="MF_01807">
    <property type="entry name" value="Recomb_XerD"/>
    <property type="match status" value="1"/>
</dbReference>
<dbReference type="Pfam" id="PF00589">
    <property type="entry name" value="Phage_integrase"/>
    <property type="match status" value="1"/>
</dbReference>
<feature type="active site" evidence="11">
    <location>
        <position position="265"/>
    </location>
</feature>
<dbReference type="GO" id="GO:0009037">
    <property type="term" value="F:tyrosine-based site-specific recombinase activity"/>
    <property type="evidence" value="ECO:0007669"/>
    <property type="project" value="UniProtKB-UniRule"/>
</dbReference>
<evidence type="ECO:0000256" key="11">
    <source>
        <dbReference type="HAMAP-Rule" id="MF_01807"/>
    </source>
</evidence>
<dbReference type="GO" id="GO:0007059">
    <property type="term" value="P:chromosome segregation"/>
    <property type="evidence" value="ECO:0007669"/>
    <property type="project" value="UniProtKB-UniRule"/>
</dbReference>
<feature type="domain" description="Core-binding (CB)" evidence="13">
    <location>
        <begin position="1"/>
        <end position="86"/>
    </location>
</feature>